<feature type="domain" description="Peptidase M43 pregnancy-associated plasma-A" evidence="10">
    <location>
        <begin position="155"/>
        <end position="233"/>
    </location>
</feature>
<feature type="chain" id="PRO_5043709935" description="Peptidase M43 pregnancy-associated plasma-A domain-containing protein" evidence="9">
    <location>
        <begin position="20"/>
        <end position="242"/>
    </location>
</feature>
<keyword evidence="8" id="KW-1015">Disulfide bond</keyword>
<evidence type="ECO:0000256" key="5">
    <source>
        <dbReference type="ARBA" id="ARBA00022801"/>
    </source>
</evidence>
<keyword evidence="7" id="KW-0482">Metalloprotease</keyword>
<keyword evidence="4 9" id="KW-0732">Signal</keyword>
<keyword evidence="3" id="KW-0479">Metal-binding</keyword>
<dbReference type="Pfam" id="PF05572">
    <property type="entry name" value="Peptidase_M43"/>
    <property type="match status" value="1"/>
</dbReference>
<sequence length="242" mass="26143">MRSFLTIIISLCFALAIEARFTVPVFAHVVIADQTRGGGNIPDAMVIAQMAVLNQAFARFGLSFRLQDIRRTLNPTWASAAENSQAAISMKNNLRVGGVETLNLYIRPLPDGLLGTGTFPADYARDPKVDGCEIHPETLPGGFQVNYNLGKIAVQQVGHWVGLYNTYEGGCSSPGDYVDDTPAQATPGYGCPIGRDSCPGGGPDPISNYMSGSFDICKLDFTNGQGNRMAQQLRQYRGINLF</sequence>
<dbReference type="Gene3D" id="3.40.390.10">
    <property type="entry name" value="Collagenase (Catalytic Domain)"/>
    <property type="match status" value="1"/>
</dbReference>
<evidence type="ECO:0000313" key="12">
    <source>
        <dbReference type="Proteomes" id="UP001365542"/>
    </source>
</evidence>
<dbReference type="PANTHER" id="PTHR47466">
    <property type="match status" value="1"/>
</dbReference>
<dbReference type="AlphaFoldDB" id="A0AAV9XJB8"/>
<dbReference type="GO" id="GO:0046872">
    <property type="term" value="F:metal ion binding"/>
    <property type="evidence" value="ECO:0007669"/>
    <property type="project" value="UniProtKB-KW"/>
</dbReference>
<evidence type="ECO:0000313" key="11">
    <source>
        <dbReference type="EMBL" id="KAK6541676.1"/>
    </source>
</evidence>
<dbReference type="GO" id="GO:0006508">
    <property type="term" value="P:proteolysis"/>
    <property type="evidence" value="ECO:0007669"/>
    <property type="project" value="UniProtKB-KW"/>
</dbReference>
<keyword evidence="12" id="KW-1185">Reference proteome</keyword>
<reference evidence="11 12" key="1">
    <citation type="submission" date="2019-10" db="EMBL/GenBank/DDBJ databases">
        <authorList>
            <person name="Palmer J.M."/>
        </authorList>
    </citation>
    <scope>NUCLEOTIDE SEQUENCE [LARGE SCALE GENOMIC DNA]</scope>
    <source>
        <strain evidence="11 12">TWF694</strain>
    </source>
</reference>
<evidence type="ECO:0000259" key="10">
    <source>
        <dbReference type="Pfam" id="PF05572"/>
    </source>
</evidence>
<dbReference type="SUPFAM" id="SSF55486">
    <property type="entry name" value="Metalloproteases ('zincins'), catalytic domain"/>
    <property type="match status" value="1"/>
</dbReference>
<proteinExistence type="inferred from homology"/>
<evidence type="ECO:0000256" key="6">
    <source>
        <dbReference type="ARBA" id="ARBA00022833"/>
    </source>
</evidence>
<evidence type="ECO:0000256" key="8">
    <source>
        <dbReference type="ARBA" id="ARBA00023157"/>
    </source>
</evidence>
<evidence type="ECO:0000256" key="7">
    <source>
        <dbReference type="ARBA" id="ARBA00023049"/>
    </source>
</evidence>
<dbReference type="InterPro" id="IPR008754">
    <property type="entry name" value="Peptidase_M43"/>
</dbReference>
<name>A0AAV9XJB8_9PEZI</name>
<evidence type="ECO:0000256" key="9">
    <source>
        <dbReference type="SAM" id="SignalP"/>
    </source>
</evidence>
<keyword evidence="5" id="KW-0378">Hydrolase</keyword>
<gene>
    <name evidence="11" type="ORF">TWF694_007468</name>
</gene>
<dbReference type="GO" id="GO:0008237">
    <property type="term" value="F:metallopeptidase activity"/>
    <property type="evidence" value="ECO:0007669"/>
    <property type="project" value="UniProtKB-KW"/>
</dbReference>
<evidence type="ECO:0000256" key="2">
    <source>
        <dbReference type="ARBA" id="ARBA00022670"/>
    </source>
</evidence>
<feature type="signal peptide" evidence="9">
    <location>
        <begin position="1"/>
        <end position="19"/>
    </location>
</feature>
<evidence type="ECO:0000256" key="4">
    <source>
        <dbReference type="ARBA" id="ARBA00022729"/>
    </source>
</evidence>
<dbReference type="PANTHER" id="PTHR47466:SF1">
    <property type="entry name" value="METALLOPROTEASE MEP1 (AFU_ORTHOLOGUE AFUA_1G07730)-RELATED"/>
    <property type="match status" value="1"/>
</dbReference>
<keyword evidence="6" id="KW-0862">Zinc</keyword>
<evidence type="ECO:0000256" key="3">
    <source>
        <dbReference type="ARBA" id="ARBA00022723"/>
    </source>
</evidence>
<dbReference type="CDD" id="cd04275">
    <property type="entry name" value="ZnMc_pappalysin_like"/>
    <property type="match status" value="1"/>
</dbReference>
<dbReference type="InterPro" id="IPR024079">
    <property type="entry name" value="MetalloPept_cat_dom_sf"/>
</dbReference>
<organism evidence="11 12">
    <name type="scientific">Orbilia ellipsospora</name>
    <dbReference type="NCBI Taxonomy" id="2528407"/>
    <lineage>
        <taxon>Eukaryota</taxon>
        <taxon>Fungi</taxon>
        <taxon>Dikarya</taxon>
        <taxon>Ascomycota</taxon>
        <taxon>Pezizomycotina</taxon>
        <taxon>Orbiliomycetes</taxon>
        <taxon>Orbiliales</taxon>
        <taxon>Orbiliaceae</taxon>
        <taxon>Orbilia</taxon>
    </lineage>
</organism>
<accession>A0AAV9XJB8</accession>
<dbReference type="EMBL" id="JAVHJO010000003">
    <property type="protein sequence ID" value="KAK6541676.1"/>
    <property type="molecule type" value="Genomic_DNA"/>
</dbReference>
<evidence type="ECO:0000256" key="1">
    <source>
        <dbReference type="ARBA" id="ARBA00008721"/>
    </source>
</evidence>
<keyword evidence="2" id="KW-0645">Protease</keyword>
<dbReference type="Proteomes" id="UP001365542">
    <property type="component" value="Unassembled WGS sequence"/>
</dbReference>
<comment type="caution">
    <text evidence="11">The sequence shown here is derived from an EMBL/GenBank/DDBJ whole genome shotgun (WGS) entry which is preliminary data.</text>
</comment>
<protein>
    <recommendedName>
        <fullName evidence="10">Peptidase M43 pregnancy-associated plasma-A domain-containing protein</fullName>
    </recommendedName>
</protein>
<comment type="similarity">
    <text evidence="1">Belongs to the peptidase M43B family.</text>
</comment>